<accession>A0ABV7S372</accession>
<protein>
    <submittedName>
        <fullName evidence="1">Uncharacterized protein</fullName>
    </submittedName>
</protein>
<reference evidence="2" key="1">
    <citation type="journal article" date="2019" name="Int. J. Syst. Evol. Microbiol.">
        <title>The Global Catalogue of Microorganisms (GCM) 10K type strain sequencing project: providing services to taxonomists for standard genome sequencing and annotation.</title>
        <authorList>
            <consortium name="The Broad Institute Genomics Platform"/>
            <consortium name="The Broad Institute Genome Sequencing Center for Infectious Disease"/>
            <person name="Wu L."/>
            <person name="Ma J."/>
        </authorList>
    </citation>
    <scope>NUCLEOTIDE SEQUENCE [LARGE SCALE GENOMIC DNA]</scope>
    <source>
        <strain evidence="2">VKM B-3226</strain>
    </source>
</reference>
<dbReference type="RefSeq" id="WP_379030304.1">
    <property type="nucleotide sequence ID" value="NZ_JBHRXE010000029.1"/>
</dbReference>
<organism evidence="1 2">
    <name type="scientific">Paracoccus simplex</name>
    <dbReference type="NCBI Taxonomy" id="2086346"/>
    <lineage>
        <taxon>Bacteria</taxon>
        <taxon>Pseudomonadati</taxon>
        <taxon>Pseudomonadota</taxon>
        <taxon>Alphaproteobacteria</taxon>
        <taxon>Rhodobacterales</taxon>
        <taxon>Paracoccaceae</taxon>
        <taxon>Paracoccus</taxon>
    </lineage>
</organism>
<dbReference type="EMBL" id="JBHRXE010000029">
    <property type="protein sequence ID" value="MFC3569935.1"/>
    <property type="molecule type" value="Genomic_DNA"/>
</dbReference>
<proteinExistence type="predicted"/>
<gene>
    <name evidence="1" type="ORF">ACFOMP_10795</name>
</gene>
<evidence type="ECO:0000313" key="2">
    <source>
        <dbReference type="Proteomes" id="UP001595596"/>
    </source>
</evidence>
<comment type="caution">
    <text evidence="1">The sequence shown here is derived from an EMBL/GenBank/DDBJ whole genome shotgun (WGS) entry which is preliminary data.</text>
</comment>
<keyword evidence="2" id="KW-1185">Reference proteome</keyword>
<dbReference type="Proteomes" id="UP001595596">
    <property type="component" value="Unassembled WGS sequence"/>
</dbReference>
<name>A0ABV7S372_9RHOB</name>
<sequence>MAERDYVSTPVADSLGLRDIILGLAADLQQLRDGKISPNEALARAALAKQMFNGVRLYMQAVKTIEAAARDVSQPKAIEGGIDA</sequence>
<evidence type="ECO:0000313" key="1">
    <source>
        <dbReference type="EMBL" id="MFC3569935.1"/>
    </source>
</evidence>